<proteinExistence type="inferred from homology"/>
<keyword evidence="6" id="KW-1185">Reference proteome</keyword>
<keyword evidence="3 4" id="KW-0810">Translation regulation</keyword>
<evidence type="ECO:0000256" key="1">
    <source>
        <dbReference type="ARBA" id="ARBA00022490"/>
    </source>
</evidence>
<comment type="similarity">
    <text evidence="4">Belongs to the FliW family.</text>
</comment>
<keyword evidence="1 4" id="KW-0963">Cytoplasm</keyword>
<dbReference type="PANTHER" id="PTHR39190:SF1">
    <property type="entry name" value="FLAGELLAR ASSEMBLY FACTOR FLIW"/>
    <property type="match status" value="1"/>
</dbReference>
<accession>A0ABP9R455</accession>
<dbReference type="EMBL" id="BAABLD010000017">
    <property type="protein sequence ID" value="GAA5171278.1"/>
    <property type="molecule type" value="Genomic_DNA"/>
</dbReference>
<organism evidence="5 6">
    <name type="scientific">Viridibacterium curvum</name>
    <dbReference type="NCBI Taxonomy" id="1101404"/>
    <lineage>
        <taxon>Bacteria</taxon>
        <taxon>Pseudomonadati</taxon>
        <taxon>Pseudomonadota</taxon>
        <taxon>Betaproteobacteria</taxon>
        <taxon>Rhodocyclales</taxon>
        <taxon>Rhodocyclaceae</taxon>
        <taxon>Viridibacterium</taxon>
    </lineage>
</organism>
<keyword evidence="5" id="KW-0282">Flagellum</keyword>
<dbReference type="InterPro" id="IPR024046">
    <property type="entry name" value="Flagellar_assmbl_FliW_dom_sf"/>
</dbReference>
<keyword evidence="2 4" id="KW-1005">Bacterial flagellum biogenesis</keyword>
<dbReference type="Gene3D" id="2.30.290.10">
    <property type="entry name" value="BH3618-like"/>
    <property type="match status" value="1"/>
</dbReference>
<comment type="function">
    <text evidence="4">Acts as an anti-CsrA protein, binds CsrA and prevents it from repressing translation of its target genes, one of which is flagellin. Binds to flagellin and participates in the assembly of the flagellum.</text>
</comment>
<dbReference type="Pfam" id="PF02623">
    <property type="entry name" value="FliW"/>
    <property type="match status" value="1"/>
</dbReference>
<dbReference type="InterPro" id="IPR003775">
    <property type="entry name" value="Flagellar_assembly_factor_FliW"/>
</dbReference>
<comment type="caution">
    <text evidence="5">The sequence shown here is derived from an EMBL/GenBank/DDBJ whole genome shotgun (WGS) entry which is preliminary data.</text>
</comment>
<keyword evidence="4" id="KW-0143">Chaperone</keyword>
<gene>
    <name evidence="4 5" type="primary">fliW</name>
    <name evidence="5" type="ORF">GCM10025770_35690</name>
</gene>
<dbReference type="HAMAP" id="MF_01185">
    <property type="entry name" value="FliW"/>
    <property type="match status" value="1"/>
</dbReference>
<keyword evidence="5" id="KW-0969">Cilium</keyword>
<dbReference type="RefSeq" id="WP_345534472.1">
    <property type="nucleotide sequence ID" value="NZ_BAABLD010000017.1"/>
</dbReference>
<keyword evidence="5" id="KW-0966">Cell projection</keyword>
<dbReference type="Proteomes" id="UP001500547">
    <property type="component" value="Unassembled WGS sequence"/>
</dbReference>
<evidence type="ECO:0000313" key="6">
    <source>
        <dbReference type="Proteomes" id="UP001500547"/>
    </source>
</evidence>
<dbReference type="PANTHER" id="PTHR39190">
    <property type="entry name" value="FLAGELLAR ASSEMBLY FACTOR FLIW"/>
    <property type="match status" value="1"/>
</dbReference>
<evidence type="ECO:0000256" key="3">
    <source>
        <dbReference type="ARBA" id="ARBA00022845"/>
    </source>
</evidence>
<evidence type="ECO:0000256" key="2">
    <source>
        <dbReference type="ARBA" id="ARBA00022795"/>
    </source>
</evidence>
<sequence>MRIESPRFGSLEVDAEKLISFPAGLPGFEDCKRFTLLEMEITSGPGIGVLQSVEHPEIAFSVAEPDQFGLHYEFALSEDEEALLRISRSEDVAVLLILRRNEGPDSEPPVKANLMAPLVINMANRTGLQKVIGRVGCDVTLRPAA</sequence>
<evidence type="ECO:0000313" key="5">
    <source>
        <dbReference type="EMBL" id="GAA5171278.1"/>
    </source>
</evidence>
<comment type="subunit">
    <text evidence="4">Interacts with translational regulator CsrA and flagellin(s).</text>
</comment>
<dbReference type="SUPFAM" id="SSF141457">
    <property type="entry name" value="BH3618-like"/>
    <property type="match status" value="1"/>
</dbReference>
<name>A0ABP9R455_9RHOO</name>
<evidence type="ECO:0000256" key="4">
    <source>
        <dbReference type="HAMAP-Rule" id="MF_01185"/>
    </source>
</evidence>
<comment type="subcellular location">
    <subcellularLocation>
        <location evidence="4">Cytoplasm</location>
    </subcellularLocation>
</comment>
<protein>
    <recommendedName>
        <fullName evidence="4">Flagellar assembly factor FliW</fullName>
    </recommendedName>
</protein>
<reference evidence="6" key="1">
    <citation type="journal article" date="2019" name="Int. J. Syst. Evol. Microbiol.">
        <title>The Global Catalogue of Microorganisms (GCM) 10K type strain sequencing project: providing services to taxonomists for standard genome sequencing and annotation.</title>
        <authorList>
            <consortium name="The Broad Institute Genomics Platform"/>
            <consortium name="The Broad Institute Genome Sequencing Center for Infectious Disease"/>
            <person name="Wu L."/>
            <person name="Ma J."/>
        </authorList>
    </citation>
    <scope>NUCLEOTIDE SEQUENCE [LARGE SCALE GENOMIC DNA]</scope>
    <source>
        <strain evidence="6">JCM 18715</strain>
    </source>
</reference>